<dbReference type="EMBL" id="MT143268">
    <property type="protein sequence ID" value="QJA94882.1"/>
    <property type="molecule type" value="Genomic_DNA"/>
</dbReference>
<evidence type="ECO:0000313" key="1">
    <source>
        <dbReference type="EMBL" id="QJA94882.1"/>
    </source>
</evidence>
<reference evidence="1" key="1">
    <citation type="submission" date="2020-03" db="EMBL/GenBank/DDBJ databases">
        <title>The deep terrestrial virosphere.</title>
        <authorList>
            <person name="Holmfeldt K."/>
            <person name="Nilsson E."/>
            <person name="Simone D."/>
            <person name="Lopez-Fernandez M."/>
            <person name="Wu X."/>
            <person name="de Brujin I."/>
            <person name="Lundin D."/>
            <person name="Andersson A."/>
            <person name="Bertilsson S."/>
            <person name="Dopson M."/>
        </authorList>
    </citation>
    <scope>NUCLEOTIDE SEQUENCE</scope>
    <source>
        <strain evidence="1">MM415B03709</strain>
    </source>
</reference>
<proteinExistence type="predicted"/>
<dbReference type="AlphaFoldDB" id="A0A6M3LMP1"/>
<organism evidence="1">
    <name type="scientific">viral metagenome</name>
    <dbReference type="NCBI Taxonomy" id="1070528"/>
    <lineage>
        <taxon>unclassified sequences</taxon>
        <taxon>metagenomes</taxon>
        <taxon>organismal metagenomes</taxon>
    </lineage>
</organism>
<protein>
    <submittedName>
        <fullName evidence="1">Uncharacterized protein</fullName>
    </submittedName>
</protein>
<sequence length="319" mass="35359">MDGKTARLFTENLIRAVSKATIVNRKLTYDLLHMGAEEFVSLTGCIKESMTITSVDGTAAYDLNANFLKLYLKDKNPKGGEFFILYNDGTTTYTVYFKSYQSVIFDNETTEQSIPSYFTLLEKTSLPDQVTGTITSASAVSGGQSTLNDSATTLSDNVSPRDIVHNATRDASGIVLTVSTNSATTAMFDSDGNPVGWDSNDSYVIQPVHQMQMQFVPPSSTSGHTATVYYVAKPAPVYTDYGTWQIQDQWHKAFCYWAADAYLAQYEIDDPKQGVQLLAGKKYMDKFNDIVRRAKYDIDKSLGKTGYSMRSEVNAKDNN</sequence>
<accession>A0A6M3LMP1</accession>
<gene>
    <name evidence="1" type="ORF">MM415B03709_0009</name>
</gene>
<name>A0A6M3LMP1_9ZZZZ</name>